<dbReference type="Proteomes" id="UP000625976">
    <property type="component" value="Unassembled WGS sequence"/>
</dbReference>
<dbReference type="AlphaFoldDB" id="A0A917GXX7"/>
<gene>
    <name evidence="1" type="ORF">GCM10010976_34130</name>
</gene>
<proteinExistence type="predicted"/>
<comment type="caution">
    <text evidence="1">The sequence shown here is derived from an EMBL/GenBank/DDBJ whole genome shotgun (WGS) entry which is preliminary data.</text>
</comment>
<reference evidence="1" key="2">
    <citation type="submission" date="2020-09" db="EMBL/GenBank/DDBJ databases">
        <authorList>
            <person name="Sun Q."/>
            <person name="Zhou Y."/>
        </authorList>
    </citation>
    <scope>NUCLEOTIDE SEQUENCE</scope>
    <source>
        <strain evidence="1">CGMCC 1.12751</strain>
    </source>
</reference>
<evidence type="ECO:0000313" key="2">
    <source>
        <dbReference type="Proteomes" id="UP000625976"/>
    </source>
</evidence>
<organism evidence="1 2">
    <name type="scientific">Bizionia arctica</name>
    <dbReference type="NCBI Taxonomy" id="1495645"/>
    <lineage>
        <taxon>Bacteria</taxon>
        <taxon>Pseudomonadati</taxon>
        <taxon>Bacteroidota</taxon>
        <taxon>Flavobacteriia</taxon>
        <taxon>Flavobacteriales</taxon>
        <taxon>Flavobacteriaceae</taxon>
        <taxon>Bizionia</taxon>
    </lineage>
</organism>
<dbReference type="RefSeq" id="WP_188467139.1">
    <property type="nucleotide sequence ID" value="NZ_BMFQ01000006.1"/>
</dbReference>
<protein>
    <submittedName>
        <fullName evidence="1">Uncharacterized protein</fullName>
    </submittedName>
</protein>
<reference evidence="1" key="1">
    <citation type="journal article" date="2014" name="Int. J. Syst. Evol. Microbiol.">
        <title>Complete genome sequence of Corynebacterium casei LMG S-19264T (=DSM 44701T), isolated from a smear-ripened cheese.</title>
        <authorList>
            <consortium name="US DOE Joint Genome Institute (JGI-PGF)"/>
            <person name="Walter F."/>
            <person name="Albersmeier A."/>
            <person name="Kalinowski J."/>
            <person name="Ruckert C."/>
        </authorList>
    </citation>
    <scope>NUCLEOTIDE SEQUENCE</scope>
    <source>
        <strain evidence="1">CGMCC 1.12751</strain>
    </source>
</reference>
<name>A0A917GXX7_9FLAO</name>
<keyword evidence="2" id="KW-1185">Reference proteome</keyword>
<accession>A0A917GXX7</accession>
<evidence type="ECO:0000313" key="1">
    <source>
        <dbReference type="EMBL" id="GGG60546.1"/>
    </source>
</evidence>
<sequence>MKKTFEILLIIFFLNSCKNAPICVVNENNAGKEIYDINEASCFIALKLDQKIFDLNLIHDALIAEEKFMSEIDLISENLYQLNESDSNAELDINALVEYVLKNSETEFTKNELLEIYIAETGYLEFIGVVGE</sequence>
<dbReference type="EMBL" id="BMFQ01000006">
    <property type="protein sequence ID" value="GGG60546.1"/>
    <property type="molecule type" value="Genomic_DNA"/>
</dbReference>